<comment type="pathway">
    <text evidence="2 9">Cofactor biosynthesis; adenosylcobalamin biosynthesis.</text>
</comment>
<comment type="function">
    <text evidence="9">Converts cobyric acid to cobinamide by the addition of aminopropanol on the F carboxylic group.</text>
</comment>
<dbReference type="PANTHER" id="PTHR34308">
    <property type="entry name" value="COBALAMIN BIOSYNTHESIS PROTEIN CBIB"/>
    <property type="match status" value="1"/>
</dbReference>
<dbReference type="GO" id="GO:0009236">
    <property type="term" value="P:cobalamin biosynthetic process"/>
    <property type="evidence" value="ECO:0007669"/>
    <property type="project" value="UniProtKB-UniRule"/>
</dbReference>
<keyword evidence="7 9" id="KW-1133">Transmembrane helix</keyword>
<reference evidence="10 11" key="1">
    <citation type="submission" date="2019-03" db="EMBL/GenBank/DDBJ databases">
        <title>This is whole genome sequence of Paenibacillus sp MS74 strain.</title>
        <authorList>
            <person name="Trinh H.N."/>
        </authorList>
    </citation>
    <scope>NUCLEOTIDE SEQUENCE [LARGE SCALE GENOMIC DNA]</scope>
    <source>
        <strain evidence="10 11">MS74</strain>
    </source>
</reference>
<evidence type="ECO:0000256" key="3">
    <source>
        <dbReference type="ARBA" id="ARBA00006263"/>
    </source>
</evidence>
<organism evidence="10 11">
    <name type="scientific">Paenibacillus piri</name>
    <dbReference type="NCBI Taxonomy" id="2547395"/>
    <lineage>
        <taxon>Bacteria</taxon>
        <taxon>Bacillati</taxon>
        <taxon>Bacillota</taxon>
        <taxon>Bacilli</taxon>
        <taxon>Bacillales</taxon>
        <taxon>Paenibacillaceae</taxon>
        <taxon>Paenibacillus</taxon>
    </lineage>
</organism>
<proteinExistence type="inferred from homology"/>
<keyword evidence="4 9" id="KW-1003">Cell membrane</keyword>
<dbReference type="HAMAP" id="MF_00024">
    <property type="entry name" value="CobD_CbiB"/>
    <property type="match status" value="1"/>
</dbReference>
<name>A0A4R5KX81_9BACL</name>
<dbReference type="GO" id="GO:0015420">
    <property type="term" value="F:ABC-type vitamin B12 transporter activity"/>
    <property type="evidence" value="ECO:0007669"/>
    <property type="project" value="UniProtKB-UniRule"/>
</dbReference>
<dbReference type="RefSeq" id="WP_133225146.1">
    <property type="nucleotide sequence ID" value="NZ_SMRT01000001.1"/>
</dbReference>
<accession>A0A4R5KX81</accession>
<evidence type="ECO:0000313" key="11">
    <source>
        <dbReference type="Proteomes" id="UP000295636"/>
    </source>
</evidence>
<evidence type="ECO:0000313" key="10">
    <source>
        <dbReference type="EMBL" id="TDG00437.1"/>
    </source>
</evidence>
<evidence type="ECO:0000256" key="1">
    <source>
        <dbReference type="ARBA" id="ARBA00004651"/>
    </source>
</evidence>
<evidence type="ECO:0000256" key="9">
    <source>
        <dbReference type="HAMAP-Rule" id="MF_00024"/>
    </source>
</evidence>
<keyword evidence="5 9" id="KW-0169">Cobalamin biosynthesis</keyword>
<keyword evidence="8 9" id="KW-0472">Membrane</keyword>
<dbReference type="InterPro" id="IPR004485">
    <property type="entry name" value="Cobalamin_biosynth_CobD/CbiB"/>
</dbReference>
<feature type="transmembrane region" description="Helical" evidence="9">
    <location>
        <begin position="67"/>
        <end position="88"/>
    </location>
</feature>
<dbReference type="NCBIfam" id="TIGR00380">
    <property type="entry name" value="cobal_cbiB"/>
    <property type="match status" value="1"/>
</dbReference>
<feature type="transmembrane region" description="Helical" evidence="9">
    <location>
        <begin position="305"/>
        <end position="329"/>
    </location>
</feature>
<dbReference type="EMBL" id="SMRT01000001">
    <property type="protein sequence ID" value="TDG00437.1"/>
    <property type="molecule type" value="Genomic_DNA"/>
</dbReference>
<comment type="caution">
    <text evidence="10">The sequence shown here is derived from an EMBL/GenBank/DDBJ whole genome shotgun (WGS) entry which is preliminary data.</text>
</comment>
<feature type="transmembrane region" description="Helical" evidence="9">
    <location>
        <begin position="172"/>
        <end position="189"/>
    </location>
</feature>
<dbReference type="OrthoDB" id="9811967at2"/>
<dbReference type="Pfam" id="PF03186">
    <property type="entry name" value="CobD_Cbib"/>
    <property type="match status" value="1"/>
</dbReference>
<comment type="caution">
    <text evidence="9">Lacks conserved residue(s) required for the propagation of feature annotation.</text>
</comment>
<evidence type="ECO:0000256" key="5">
    <source>
        <dbReference type="ARBA" id="ARBA00022573"/>
    </source>
</evidence>
<protein>
    <recommendedName>
        <fullName evidence="9">Cobalamin biosynthesis protein CobD</fullName>
    </recommendedName>
</protein>
<dbReference type="GO" id="GO:0048472">
    <property type="term" value="F:threonine-phosphate decarboxylase activity"/>
    <property type="evidence" value="ECO:0007669"/>
    <property type="project" value="InterPro"/>
</dbReference>
<dbReference type="AlphaFoldDB" id="A0A4R5KX81"/>
<evidence type="ECO:0000256" key="2">
    <source>
        <dbReference type="ARBA" id="ARBA00004953"/>
    </source>
</evidence>
<dbReference type="UniPathway" id="UPA00148"/>
<dbReference type="Proteomes" id="UP000295636">
    <property type="component" value="Unassembled WGS sequence"/>
</dbReference>
<evidence type="ECO:0000256" key="8">
    <source>
        <dbReference type="ARBA" id="ARBA00023136"/>
    </source>
</evidence>
<dbReference type="GO" id="GO:0005886">
    <property type="term" value="C:plasma membrane"/>
    <property type="evidence" value="ECO:0007669"/>
    <property type="project" value="UniProtKB-SubCell"/>
</dbReference>
<evidence type="ECO:0000256" key="7">
    <source>
        <dbReference type="ARBA" id="ARBA00022989"/>
    </source>
</evidence>
<comment type="similarity">
    <text evidence="3 9">Belongs to the CobD/CbiB family.</text>
</comment>
<sequence>MLFYTWQETAAMLLAALMIDWLLGDPRWPTHPVIRIGQWIGWAEARLRSSMDGKAVPTALRVRMHGVVLTASTLLLAFAVMWLLLLLANLIHPWLGYAVNTWFIASTIAVKGLKDAALQVYRPLCEGRLDEARKYTGYIVGRDTSKLEEPELTRAAVETVAENTVDAVVSPLLYAFLGAAPLAMLYRAANTLDSMVGYKNDRYLYFGWASARWDDVMNWLPARLTGCLLIMMAALQKGCSAARSFRAVRQFAGLHPSPNSGIPESAVAGALGIELGGVNVYHGRTSERARMGWPLRERSRDDIIAAVRLLYGVSVLIAGGLVCALCWIWL</sequence>
<keyword evidence="11" id="KW-1185">Reference proteome</keyword>
<evidence type="ECO:0000256" key="6">
    <source>
        <dbReference type="ARBA" id="ARBA00022692"/>
    </source>
</evidence>
<gene>
    <name evidence="9 10" type="primary">cobD</name>
    <name evidence="10" type="ORF">E1757_02030</name>
</gene>
<keyword evidence="6 9" id="KW-0812">Transmembrane</keyword>
<evidence type="ECO:0000256" key="4">
    <source>
        <dbReference type="ARBA" id="ARBA00022475"/>
    </source>
</evidence>
<comment type="subcellular location">
    <subcellularLocation>
        <location evidence="1 9">Cell membrane</location>
        <topology evidence="1 9">Multi-pass membrane protein</topology>
    </subcellularLocation>
</comment>
<dbReference type="PANTHER" id="PTHR34308:SF1">
    <property type="entry name" value="COBALAMIN BIOSYNTHESIS PROTEIN CBIB"/>
    <property type="match status" value="1"/>
</dbReference>